<evidence type="ECO:0000256" key="1">
    <source>
        <dbReference type="SAM" id="SignalP"/>
    </source>
</evidence>
<feature type="signal peptide" evidence="1">
    <location>
        <begin position="1"/>
        <end position="32"/>
    </location>
</feature>
<accession>A0ABT5VRB6</accession>
<protein>
    <submittedName>
        <fullName evidence="2">Gliding motility-associated C-terminal domain-containing protein</fullName>
    </submittedName>
</protein>
<keyword evidence="3" id="KW-1185">Reference proteome</keyword>
<dbReference type="NCBIfam" id="TIGR04131">
    <property type="entry name" value="Bac_Flav_CTERM"/>
    <property type="match status" value="1"/>
</dbReference>
<name>A0ABT5VRB6_9BACT</name>
<proteinExistence type="predicted"/>
<organism evidence="2 3">
    <name type="scientific">Paralabilibaculum antarcticum</name>
    <dbReference type="NCBI Taxonomy" id="2912572"/>
    <lineage>
        <taxon>Bacteria</taxon>
        <taxon>Pseudomonadati</taxon>
        <taxon>Bacteroidota</taxon>
        <taxon>Bacteroidia</taxon>
        <taxon>Marinilabiliales</taxon>
        <taxon>Marinifilaceae</taxon>
        <taxon>Paralabilibaculum</taxon>
    </lineage>
</organism>
<dbReference type="InterPro" id="IPR026341">
    <property type="entry name" value="T9SS_type_B"/>
</dbReference>
<gene>
    <name evidence="2" type="ORF">L3049_04910</name>
</gene>
<dbReference type="RefSeq" id="WP_275108681.1">
    <property type="nucleotide sequence ID" value="NZ_JAKJSC010000001.1"/>
</dbReference>
<evidence type="ECO:0000313" key="2">
    <source>
        <dbReference type="EMBL" id="MDE5417342.1"/>
    </source>
</evidence>
<dbReference type="Pfam" id="PF13585">
    <property type="entry name" value="CHU_C"/>
    <property type="match status" value="1"/>
</dbReference>
<reference evidence="2 3" key="1">
    <citation type="submission" date="2022-01" db="EMBL/GenBank/DDBJ databases">
        <title>Labilibaculum sp. nov, a marine bacterium isolated from Antarctica.</title>
        <authorList>
            <person name="Dai W."/>
        </authorList>
    </citation>
    <scope>NUCLEOTIDE SEQUENCE [LARGE SCALE GENOMIC DNA]</scope>
    <source>
        <strain evidence="2 3">DW002</strain>
    </source>
</reference>
<dbReference type="Proteomes" id="UP001528920">
    <property type="component" value="Unassembled WGS sequence"/>
</dbReference>
<feature type="chain" id="PRO_5046782962" evidence="1">
    <location>
        <begin position="33"/>
        <end position="762"/>
    </location>
</feature>
<keyword evidence="1" id="KW-0732">Signal</keyword>
<evidence type="ECO:0000313" key="3">
    <source>
        <dbReference type="Proteomes" id="UP001528920"/>
    </source>
</evidence>
<sequence length="762" mass="85863">MSRKKNIFEFIRKQLSLFFVLLSVAFSSYSQQDTVRIDSDYQIMYCSANNGEILPMQEVQLLLEGPKDKKWYVSFSVNNSPAIILNGNIGIHFMNFYMSLFFRNTSDQIKNYHIELKKAWLADFTPIVIPEDSKSATIQVMPLAKPEINDYFPKAKTNSTQNYSAQISKNSSYEIWVPDGASLIEHKSTIKDKKQELDVKIKWPKNATNNYFKLIETDAFGCNSDTIFAGMEVVKSFTIDLGENKNICEGDSIVLSPEIDLPSDYSYLWSTGEVTKDITVSKNGNYHVSVTDLTDNQEIKADIDIVVHEKPSIKIEDRIIIDDNNPLFTLTDEASSYLWSNGSTDSEIKITESGSYSIRVESSHGCANSKSFYAKMESDLFNIHLPELIHMCGNEKLNLEPNLNINQEYQFEWSNGSTDSVINIDEAGEYWVKITDPDGFQKTGETEVDYHPNPIIDLGSDRVLWDQDSILLDAGNEGSDFIWNTGETSQTITAKSGGVFMVEVSDQYACSNKDTLYIDHRKGEKFGVFLGDDQIICSGDSVYVSPQLEGNPSLPLEYKWLGLNKNTAEVYLKNKGHYCLEIIDANGNVESDCIEITMLSTPEINLGQDLVSYPNQKIQLDAGTPNCFYKWSTGEITQKITLSTEGRFWVEVTTDQNCTSSDTIDIGFIENYPFVGLPKAFTPNGDGHNDKLFIRGGDVKEASLVIYNRLGHKLFETSNINTGWDGFFKGQLQDIDVYVYVLEVTFLDGKHVVKKGNVALLR</sequence>
<comment type="caution">
    <text evidence="2">The sequence shown here is derived from an EMBL/GenBank/DDBJ whole genome shotgun (WGS) entry which is preliminary data.</text>
</comment>
<dbReference type="EMBL" id="JAKJSC010000001">
    <property type="protein sequence ID" value="MDE5417342.1"/>
    <property type="molecule type" value="Genomic_DNA"/>
</dbReference>